<dbReference type="AlphaFoldDB" id="A0A4U8Q3K6"/>
<keyword evidence="4" id="KW-1185">Reference proteome</keyword>
<dbReference type="Gene3D" id="1.10.10.10">
    <property type="entry name" value="Winged helix-like DNA-binding domain superfamily/Winged helix DNA-binding domain"/>
    <property type="match status" value="1"/>
</dbReference>
<dbReference type="RefSeq" id="WP_138003438.1">
    <property type="nucleotide sequence ID" value="NZ_QGQD01000072.1"/>
</dbReference>
<dbReference type="Gene3D" id="6.10.140.190">
    <property type="match status" value="1"/>
</dbReference>
<dbReference type="Pfam" id="PF10400">
    <property type="entry name" value="Vir_act_alpha_C"/>
    <property type="match status" value="1"/>
</dbReference>
<accession>A0A4U8Q3K6</accession>
<name>A0A4U8Q3K6_9FIRM</name>
<sequence>MRTLKYALLGIINRSPSTGYDIMKYFNQTLNNFWYAKHSQIYPELNKLCNEGLISCEVEITGTIQEKKRYTITEAGKSDLMNWLSKDEPLDPTPKDKFRLRIYFCENYTTAEMKDMFLSEQSKHFEKLKNLEKNMAEFQELPKPGTSAFGDYLILRSAIMRENMTLDWITESLELLEV</sequence>
<evidence type="ECO:0000313" key="3">
    <source>
        <dbReference type="EMBL" id="TLC99246.1"/>
    </source>
</evidence>
<feature type="domain" description="Transcription regulator PadR N-terminal" evidence="1">
    <location>
        <begin position="8"/>
        <end position="80"/>
    </location>
</feature>
<feature type="domain" description="Transcription regulator PadR C-terminal" evidence="2">
    <location>
        <begin position="95"/>
        <end position="177"/>
    </location>
</feature>
<dbReference type="InterPro" id="IPR036390">
    <property type="entry name" value="WH_DNA-bd_sf"/>
</dbReference>
<reference evidence="3 4" key="1">
    <citation type="journal article" date="2019" name="Anaerobe">
        <title>Detection of Robinsoniella peoriensis in multiple bone samples of a trauma patient.</title>
        <authorList>
            <person name="Schrottner P."/>
            <person name="Hartwich K."/>
            <person name="Bunk B."/>
            <person name="Schober I."/>
            <person name="Helbig S."/>
            <person name="Rudolph W.W."/>
            <person name="Gunzer F."/>
        </authorList>
    </citation>
    <scope>NUCLEOTIDE SEQUENCE [LARGE SCALE GENOMIC DNA]</scope>
    <source>
        <strain evidence="3 4">DSM 106044</strain>
    </source>
</reference>
<dbReference type="Pfam" id="PF03551">
    <property type="entry name" value="PadR"/>
    <property type="match status" value="1"/>
</dbReference>
<gene>
    <name evidence="3" type="ORF">DSM106044_03845</name>
</gene>
<dbReference type="SUPFAM" id="SSF46785">
    <property type="entry name" value="Winged helix' DNA-binding domain"/>
    <property type="match status" value="1"/>
</dbReference>
<proteinExistence type="predicted"/>
<dbReference type="Proteomes" id="UP000306509">
    <property type="component" value="Unassembled WGS sequence"/>
</dbReference>
<dbReference type="PANTHER" id="PTHR43252">
    <property type="entry name" value="TRANSCRIPTIONAL REGULATOR YQJI"/>
    <property type="match status" value="1"/>
</dbReference>
<evidence type="ECO:0000259" key="1">
    <source>
        <dbReference type="Pfam" id="PF03551"/>
    </source>
</evidence>
<protein>
    <submittedName>
        <fullName evidence="3">Transcriptional regulator, Acidobacterial, PadR-family</fullName>
    </submittedName>
</protein>
<dbReference type="PANTHER" id="PTHR43252:SF6">
    <property type="entry name" value="NEGATIVE TRANSCRIPTION REGULATOR PADR"/>
    <property type="match status" value="1"/>
</dbReference>
<evidence type="ECO:0000259" key="2">
    <source>
        <dbReference type="Pfam" id="PF10400"/>
    </source>
</evidence>
<dbReference type="EMBL" id="QGQD01000072">
    <property type="protein sequence ID" value="TLC99246.1"/>
    <property type="molecule type" value="Genomic_DNA"/>
</dbReference>
<organism evidence="3 4">
    <name type="scientific">Robinsoniella peoriensis</name>
    <dbReference type="NCBI Taxonomy" id="180332"/>
    <lineage>
        <taxon>Bacteria</taxon>
        <taxon>Bacillati</taxon>
        <taxon>Bacillota</taxon>
        <taxon>Clostridia</taxon>
        <taxon>Lachnospirales</taxon>
        <taxon>Lachnospiraceae</taxon>
        <taxon>Robinsoniella</taxon>
    </lineage>
</organism>
<dbReference type="STRING" id="180332.GCA_000797495_02971"/>
<dbReference type="InterPro" id="IPR036388">
    <property type="entry name" value="WH-like_DNA-bd_sf"/>
</dbReference>
<dbReference type="InterPro" id="IPR005149">
    <property type="entry name" value="Tscrpt_reg_PadR_N"/>
</dbReference>
<comment type="caution">
    <text evidence="3">The sequence shown here is derived from an EMBL/GenBank/DDBJ whole genome shotgun (WGS) entry which is preliminary data.</text>
</comment>
<evidence type="ECO:0000313" key="4">
    <source>
        <dbReference type="Proteomes" id="UP000306509"/>
    </source>
</evidence>
<dbReference type="InterPro" id="IPR018309">
    <property type="entry name" value="Tscrpt_reg_PadR_C"/>
</dbReference>